<dbReference type="EMBL" id="PDCK01000040">
    <property type="protein sequence ID" value="PRQ51090.1"/>
    <property type="molecule type" value="Genomic_DNA"/>
</dbReference>
<dbReference type="InterPro" id="IPR001932">
    <property type="entry name" value="PPM-type_phosphatase-like_dom"/>
</dbReference>
<dbReference type="SMART" id="SM00332">
    <property type="entry name" value="PP2Cc"/>
    <property type="match status" value="1"/>
</dbReference>
<keyword evidence="3" id="KW-1185">Reference proteome</keyword>
<dbReference type="PROSITE" id="PS51746">
    <property type="entry name" value="PPM_2"/>
    <property type="match status" value="1"/>
</dbReference>
<dbReference type="InterPro" id="IPR036457">
    <property type="entry name" value="PPM-type-like_dom_sf"/>
</dbReference>
<dbReference type="Proteomes" id="UP000238479">
    <property type="component" value="Chromosome 2"/>
</dbReference>
<dbReference type="AlphaFoldDB" id="A0A2P6RXE8"/>
<accession>A0A2P6RXE8</accession>
<dbReference type="Gramene" id="PRQ51090">
    <property type="protein sequence ID" value="PRQ51090"/>
    <property type="gene ID" value="RchiOBHm_Chr2g0140491"/>
</dbReference>
<dbReference type="STRING" id="74649.A0A2P6RXE8"/>
<evidence type="ECO:0000313" key="3">
    <source>
        <dbReference type="Proteomes" id="UP000238479"/>
    </source>
</evidence>
<gene>
    <name evidence="2" type="ORF">RchiOBHm_Chr2g0140491</name>
</gene>
<dbReference type="OMA" id="KWIVVAN"/>
<evidence type="ECO:0000313" key="2">
    <source>
        <dbReference type="EMBL" id="PRQ51090.1"/>
    </source>
</evidence>
<evidence type="ECO:0000259" key="1">
    <source>
        <dbReference type="PROSITE" id="PS51746"/>
    </source>
</evidence>
<dbReference type="CDD" id="cd00143">
    <property type="entry name" value="PP2Cc"/>
    <property type="match status" value="1"/>
</dbReference>
<sequence length="214" mass="23465">MGALVRAYNRADDAFIDETLAPDTVGSTAVVVILSACQIIVANCGDSRAVLCRGNQVIPLTVDHKLDRDDEVITVTEAGGRILYVGCPTVEGVLAMTRAIGLLYPYTPFPFLYSLLVGNIINKQTDTDECLILASDGLWDVMSNEKVMAMARRMLRELRNQYATVANGSVSPAQYVAEEVLKNALRTSTDNVSIIVVDLKRLRRRMQQKAEADI</sequence>
<comment type="caution">
    <text evidence="2">The sequence shown here is derived from an EMBL/GenBank/DDBJ whole genome shotgun (WGS) entry which is preliminary data.</text>
</comment>
<name>A0A2P6RXE8_ROSCH</name>
<dbReference type="SUPFAM" id="SSF81606">
    <property type="entry name" value="PP2C-like"/>
    <property type="match status" value="1"/>
</dbReference>
<protein>
    <recommendedName>
        <fullName evidence="1">PPM-type phosphatase domain-containing protein</fullName>
    </recommendedName>
</protein>
<organism evidence="2 3">
    <name type="scientific">Rosa chinensis</name>
    <name type="common">China rose</name>
    <dbReference type="NCBI Taxonomy" id="74649"/>
    <lineage>
        <taxon>Eukaryota</taxon>
        <taxon>Viridiplantae</taxon>
        <taxon>Streptophyta</taxon>
        <taxon>Embryophyta</taxon>
        <taxon>Tracheophyta</taxon>
        <taxon>Spermatophyta</taxon>
        <taxon>Magnoliopsida</taxon>
        <taxon>eudicotyledons</taxon>
        <taxon>Gunneridae</taxon>
        <taxon>Pentapetalae</taxon>
        <taxon>rosids</taxon>
        <taxon>fabids</taxon>
        <taxon>Rosales</taxon>
        <taxon>Rosaceae</taxon>
        <taxon>Rosoideae</taxon>
        <taxon>Rosoideae incertae sedis</taxon>
        <taxon>Rosa</taxon>
    </lineage>
</organism>
<dbReference type="Pfam" id="PF00481">
    <property type="entry name" value="PP2C"/>
    <property type="match status" value="1"/>
</dbReference>
<reference evidence="2 3" key="1">
    <citation type="journal article" date="2018" name="Nat. Genet.">
        <title>The Rosa genome provides new insights in the design of modern roses.</title>
        <authorList>
            <person name="Bendahmane M."/>
        </authorList>
    </citation>
    <scope>NUCLEOTIDE SEQUENCE [LARGE SCALE GENOMIC DNA]</scope>
    <source>
        <strain evidence="3">cv. Old Blush</strain>
    </source>
</reference>
<dbReference type="Gene3D" id="3.60.40.10">
    <property type="entry name" value="PPM-type phosphatase domain"/>
    <property type="match status" value="1"/>
</dbReference>
<proteinExistence type="predicted"/>
<dbReference type="GO" id="GO:0004722">
    <property type="term" value="F:protein serine/threonine phosphatase activity"/>
    <property type="evidence" value="ECO:0007669"/>
    <property type="project" value="InterPro"/>
</dbReference>
<feature type="domain" description="PPM-type phosphatase" evidence="1">
    <location>
        <begin position="1"/>
        <end position="199"/>
    </location>
</feature>
<dbReference type="InterPro" id="IPR015655">
    <property type="entry name" value="PP2C"/>
</dbReference>
<dbReference type="PANTHER" id="PTHR47992">
    <property type="entry name" value="PROTEIN PHOSPHATASE"/>
    <property type="match status" value="1"/>
</dbReference>
<keyword evidence="2" id="KW-0378">Hydrolase</keyword>